<dbReference type="InterPro" id="IPR003607">
    <property type="entry name" value="HD/PDEase_dom"/>
</dbReference>
<dbReference type="Pfam" id="PF01966">
    <property type="entry name" value="HD"/>
    <property type="match status" value="1"/>
</dbReference>
<proteinExistence type="predicted"/>
<organism evidence="2 3">
    <name type="scientific">Plebeiibacterium marinum</name>
    <dbReference type="NCBI Taxonomy" id="2992111"/>
    <lineage>
        <taxon>Bacteria</taxon>
        <taxon>Pseudomonadati</taxon>
        <taxon>Bacteroidota</taxon>
        <taxon>Bacteroidia</taxon>
        <taxon>Marinilabiliales</taxon>
        <taxon>Marinilabiliaceae</taxon>
        <taxon>Plebeiibacterium</taxon>
    </lineage>
</organism>
<dbReference type="RefSeq" id="WP_301197876.1">
    <property type="nucleotide sequence ID" value="NZ_JAPDPI010000004.1"/>
</dbReference>
<dbReference type="Gene3D" id="1.10.3210.10">
    <property type="entry name" value="Hypothetical protein af1432"/>
    <property type="match status" value="1"/>
</dbReference>
<evidence type="ECO:0000313" key="2">
    <source>
        <dbReference type="EMBL" id="MCW3804657.1"/>
    </source>
</evidence>
<dbReference type="CDD" id="cd00077">
    <property type="entry name" value="HDc"/>
    <property type="match status" value="1"/>
</dbReference>
<dbReference type="InterPro" id="IPR006674">
    <property type="entry name" value="HD_domain"/>
</dbReference>
<dbReference type="NCBIfam" id="TIGR00277">
    <property type="entry name" value="HDIG"/>
    <property type="match status" value="1"/>
</dbReference>
<feature type="domain" description="HD" evidence="1">
    <location>
        <begin position="33"/>
        <end position="149"/>
    </location>
</feature>
<evidence type="ECO:0000259" key="1">
    <source>
        <dbReference type="PROSITE" id="PS51831"/>
    </source>
</evidence>
<evidence type="ECO:0000313" key="3">
    <source>
        <dbReference type="Proteomes" id="UP001207408"/>
    </source>
</evidence>
<dbReference type="SUPFAM" id="SSF109604">
    <property type="entry name" value="HD-domain/PDEase-like"/>
    <property type="match status" value="1"/>
</dbReference>
<sequence length="264" mass="30333">MEDRIKLARKNFDSYYYSFSNLSENHKRNFRIKYDHSIRVSEICGTIADNLKLNTSDKTLAITIGLFHDIGRFKQLIDYNTFNDATSIDHAACSVKVLQENNMLLDFKDADTIYAAIQHHNKLKIPDHLAGRELFFAQLIRDADKLDILKVITDYYTAPMKKANHTLTWEMPAGQTVSHMITEQILAGEQISRANIKNQLDIKVMQLSWVFDLNFKPSLEILKEKGYINIIANCLPQNKTTDKITEKVFSFLNQTIKATVNPAD</sequence>
<gene>
    <name evidence="2" type="ORF">OM074_03405</name>
</gene>
<dbReference type="SMART" id="SM00471">
    <property type="entry name" value="HDc"/>
    <property type="match status" value="1"/>
</dbReference>
<comment type="caution">
    <text evidence="2">The sequence shown here is derived from an EMBL/GenBank/DDBJ whole genome shotgun (WGS) entry which is preliminary data.</text>
</comment>
<accession>A0AAE3MBV1</accession>
<name>A0AAE3MBV1_9BACT</name>
<protein>
    <submittedName>
        <fullName evidence="2">HD domain-containing protein</fullName>
    </submittedName>
</protein>
<reference evidence="2" key="1">
    <citation type="submission" date="2022-10" db="EMBL/GenBank/DDBJ databases">
        <authorList>
            <person name="Yu W.X."/>
        </authorList>
    </citation>
    <scope>NUCLEOTIDE SEQUENCE</scope>
    <source>
        <strain evidence="2">D04</strain>
    </source>
</reference>
<dbReference type="AlphaFoldDB" id="A0AAE3MBV1"/>
<dbReference type="InterPro" id="IPR006675">
    <property type="entry name" value="HDIG_dom"/>
</dbReference>
<dbReference type="PROSITE" id="PS51831">
    <property type="entry name" value="HD"/>
    <property type="match status" value="1"/>
</dbReference>
<dbReference type="Proteomes" id="UP001207408">
    <property type="component" value="Unassembled WGS sequence"/>
</dbReference>
<keyword evidence="3" id="KW-1185">Reference proteome</keyword>
<dbReference type="EMBL" id="JAPDPI010000004">
    <property type="protein sequence ID" value="MCW3804657.1"/>
    <property type="molecule type" value="Genomic_DNA"/>
</dbReference>